<dbReference type="RefSeq" id="WP_072381470.1">
    <property type="nucleotide sequence ID" value="NZ_FNXB01000059.1"/>
</dbReference>
<reference evidence="3" key="1">
    <citation type="submission" date="2016-10" db="EMBL/GenBank/DDBJ databases">
        <authorList>
            <person name="Wibberg D."/>
        </authorList>
    </citation>
    <scope>NUCLEOTIDE SEQUENCE [LARGE SCALE GENOMIC DNA]</scope>
</reference>
<keyword evidence="4" id="KW-1185">Reference proteome</keyword>
<evidence type="ECO:0008006" key="5">
    <source>
        <dbReference type="Google" id="ProtNLM"/>
    </source>
</evidence>
<reference evidence="2 4" key="2">
    <citation type="submission" date="2016-10" db="EMBL/GenBank/DDBJ databases">
        <authorList>
            <person name="Varghese N."/>
            <person name="Submissions S."/>
        </authorList>
    </citation>
    <scope>NUCLEOTIDE SEQUENCE [LARGE SCALE GENOMIC DNA]</scope>
    <source>
        <strain evidence="2 4">CGMCC 1.7071</strain>
    </source>
</reference>
<dbReference type="AlphaFoldDB" id="A0A1H8VT59"/>
<dbReference type="Gene3D" id="6.10.250.730">
    <property type="match status" value="1"/>
</dbReference>
<accession>A0A1H8VT59</accession>
<dbReference type="InterPro" id="IPR010385">
    <property type="entry name" value="DUF982"/>
</dbReference>
<dbReference type="EMBL" id="FNXB01000059">
    <property type="protein sequence ID" value="SEI19655.1"/>
    <property type="molecule type" value="Genomic_DNA"/>
</dbReference>
<evidence type="ECO:0000313" key="1">
    <source>
        <dbReference type="EMBL" id="SEI19655.1"/>
    </source>
</evidence>
<dbReference type="Pfam" id="PF06169">
    <property type="entry name" value="DUF982"/>
    <property type="match status" value="1"/>
</dbReference>
<evidence type="ECO:0000313" key="3">
    <source>
        <dbReference type="Proteomes" id="UP000183063"/>
    </source>
</evidence>
<proteinExistence type="predicted"/>
<dbReference type="STRING" id="501024.RTCCBAU85039_6214"/>
<dbReference type="Proteomes" id="UP000183063">
    <property type="component" value="Unassembled WGS sequence"/>
</dbReference>
<gene>
    <name evidence="1" type="ORF">RTCCBAU85039_6214</name>
    <name evidence="2" type="ORF">SAMN05216228_10474</name>
</gene>
<dbReference type="OrthoDB" id="8388069at2"/>
<dbReference type="EMBL" id="FOCV01000047">
    <property type="protein sequence ID" value="SEP18612.1"/>
    <property type="molecule type" value="Genomic_DNA"/>
</dbReference>
<reference evidence="1" key="3">
    <citation type="submission" date="2016-10" db="EMBL/GenBank/DDBJ databases">
        <authorList>
            <person name="de Groot N.N."/>
        </authorList>
    </citation>
    <scope>NUCLEOTIDE SEQUENCE [LARGE SCALE GENOMIC DNA]</scope>
    <source>
        <strain evidence="1">CCBAU85039</strain>
    </source>
</reference>
<evidence type="ECO:0000313" key="2">
    <source>
        <dbReference type="EMBL" id="SEP18612.1"/>
    </source>
</evidence>
<evidence type="ECO:0000313" key="4">
    <source>
        <dbReference type="Proteomes" id="UP000198939"/>
    </source>
</evidence>
<sequence>MARILFERAVYVQRKYFIDEITSLDEAFDFLEAWPEAKRDLPYDTLLKACREAATGRFPIAAARENLRRFLKKAGMLSEFDDVPNADQVVVDRNIGNV</sequence>
<dbReference type="Proteomes" id="UP000198939">
    <property type="component" value="Unassembled WGS sequence"/>
</dbReference>
<organism evidence="1 3">
    <name type="scientific">Rhizobium tibeticum</name>
    <dbReference type="NCBI Taxonomy" id="501024"/>
    <lineage>
        <taxon>Bacteria</taxon>
        <taxon>Pseudomonadati</taxon>
        <taxon>Pseudomonadota</taxon>
        <taxon>Alphaproteobacteria</taxon>
        <taxon>Hyphomicrobiales</taxon>
        <taxon>Rhizobiaceae</taxon>
        <taxon>Rhizobium/Agrobacterium group</taxon>
        <taxon>Rhizobium</taxon>
    </lineage>
</organism>
<protein>
    <recommendedName>
        <fullName evidence="5">DUF982 domain-containing protein</fullName>
    </recommendedName>
</protein>
<name>A0A1H8VT59_9HYPH</name>